<reference evidence="9" key="1">
    <citation type="submission" date="2020-10" db="EMBL/GenBank/DDBJ databases">
        <authorList>
            <person name="Gilroy R."/>
        </authorList>
    </citation>
    <scope>NUCLEOTIDE SEQUENCE</scope>
    <source>
        <strain evidence="9">ChiHjej13B12-12457</strain>
    </source>
</reference>
<feature type="transmembrane region" description="Helical" evidence="6">
    <location>
        <begin position="707"/>
        <end position="731"/>
    </location>
</feature>
<name>A0A9D1E1S0_9BACT</name>
<sequence>MKSFLNFIRKNGLYAFINLFGLTVSLAFVLLLAVFVSRQLTTDSFQENADRIYIYANENFIGSAYYLQKHLLDHFPEVEKATSYLSGSGITGLGELHIAGNDAAIPAQTSYADSSFFDIFSFRLLSGSVEAWKASDRSAVISRRFADTYFPDKDPVGQALTYSIVGDGDYTFTVAGVMEDIDHSVIKYCDVMCRADIMTELNGANDEEMSNTGQFDTFIMTWPNSDIQAKIPEIRDYLGKVWWSYSENMVDKVFFIPLRDLYFFDDSQSFTGNINQGDGQLVKILLAACIILLLFAVLNYINLTVAQSGRRAKEMATRRLLGEGKAGVIWRMIAEATAFAAVSTVLAVLIAEALAPYASRLLGYEFSVLAEITLPIALLIVVGIAVIGFLSGIIPALTISRAKPIDIVRGSFSLQIRSWFGKALIVIQQVVAVAMIAVSLMMLFQIRAMIHAPLGYNTEDILNVSSDIFTSGSQIREFREAVEAMPFVESAGFGEGTPLYGTNNNTMYYQGGLLGFQLVRGDSAYFNILGLRLKSDNHLAETAWYWNEYAFKEAGLPETATEVRFGNEKVGYYTQTIAGVYYDFKIRPLLQDQSAAMIYMYDVYPENRTPWNILVKVTGDHGEAYDRIAEVYSRIRPDGAFDASYIEDEIAATFEEYTRLQKIIIIFTIIAVFVSSLGLFAMSTYYIRARSRNIAVQKVFGADKRLVLRQIVISYLMLSLIAFVVSVPVSWLLTSSWLNQFSYSTGAWLQWLLILASGVLSCAVAFFTVLYQSIVAINTNPVIALRKED</sequence>
<keyword evidence="3 6" id="KW-0812">Transmembrane</keyword>
<evidence type="ECO:0000313" key="9">
    <source>
        <dbReference type="EMBL" id="HIR63057.1"/>
    </source>
</evidence>
<feature type="transmembrane region" description="Helical" evidence="6">
    <location>
        <begin position="328"/>
        <end position="354"/>
    </location>
</feature>
<keyword evidence="2" id="KW-1003">Cell membrane</keyword>
<dbReference type="AlphaFoldDB" id="A0A9D1E1S0"/>
<protein>
    <submittedName>
        <fullName evidence="9">ABC transporter permease</fullName>
    </submittedName>
</protein>
<comment type="subcellular location">
    <subcellularLocation>
        <location evidence="1">Cell membrane</location>
        <topology evidence="1">Multi-pass membrane protein</topology>
    </subcellularLocation>
</comment>
<comment type="caution">
    <text evidence="9">The sequence shown here is derived from an EMBL/GenBank/DDBJ whole genome shotgun (WGS) entry which is preliminary data.</text>
</comment>
<dbReference type="GO" id="GO:0022857">
    <property type="term" value="F:transmembrane transporter activity"/>
    <property type="evidence" value="ECO:0007669"/>
    <property type="project" value="TreeGrafter"/>
</dbReference>
<feature type="transmembrane region" description="Helical" evidence="6">
    <location>
        <begin position="374"/>
        <end position="398"/>
    </location>
</feature>
<reference evidence="9" key="2">
    <citation type="journal article" date="2021" name="PeerJ">
        <title>Extensive microbial diversity within the chicken gut microbiome revealed by metagenomics and culture.</title>
        <authorList>
            <person name="Gilroy R."/>
            <person name="Ravi A."/>
            <person name="Getino M."/>
            <person name="Pursley I."/>
            <person name="Horton D.L."/>
            <person name="Alikhan N.F."/>
            <person name="Baker D."/>
            <person name="Gharbi K."/>
            <person name="Hall N."/>
            <person name="Watson M."/>
            <person name="Adriaenssens E.M."/>
            <person name="Foster-Nyarko E."/>
            <person name="Jarju S."/>
            <person name="Secka A."/>
            <person name="Antonio M."/>
            <person name="Oren A."/>
            <person name="Chaudhuri R.R."/>
            <person name="La Ragione R."/>
            <person name="Hildebrand F."/>
            <person name="Pallen M.J."/>
        </authorList>
    </citation>
    <scope>NUCLEOTIDE SEQUENCE</scope>
    <source>
        <strain evidence="9">ChiHjej13B12-12457</strain>
    </source>
</reference>
<feature type="transmembrane region" description="Helical" evidence="6">
    <location>
        <begin position="419"/>
        <end position="444"/>
    </location>
</feature>
<dbReference type="InterPro" id="IPR003838">
    <property type="entry name" value="ABC3_permease_C"/>
</dbReference>
<dbReference type="PANTHER" id="PTHR30572:SF18">
    <property type="entry name" value="ABC-TYPE MACROLIDE FAMILY EXPORT SYSTEM PERMEASE COMPONENT 2"/>
    <property type="match status" value="1"/>
</dbReference>
<evidence type="ECO:0000256" key="2">
    <source>
        <dbReference type="ARBA" id="ARBA00022475"/>
    </source>
</evidence>
<feature type="transmembrane region" description="Helical" evidence="6">
    <location>
        <begin position="751"/>
        <end position="771"/>
    </location>
</feature>
<dbReference type="InterPro" id="IPR050250">
    <property type="entry name" value="Macrolide_Exporter_MacB"/>
</dbReference>
<evidence type="ECO:0000313" key="10">
    <source>
        <dbReference type="Proteomes" id="UP000886744"/>
    </source>
</evidence>
<feature type="domain" description="MacB-like periplasmic core" evidence="8">
    <location>
        <begin position="16"/>
        <end position="182"/>
    </location>
</feature>
<feature type="transmembrane region" description="Helical" evidence="6">
    <location>
        <begin position="663"/>
        <end position="687"/>
    </location>
</feature>
<keyword evidence="5 6" id="KW-0472">Membrane</keyword>
<proteinExistence type="predicted"/>
<dbReference type="EMBL" id="DVHI01000074">
    <property type="protein sequence ID" value="HIR63057.1"/>
    <property type="molecule type" value="Genomic_DNA"/>
</dbReference>
<evidence type="ECO:0000259" key="8">
    <source>
        <dbReference type="Pfam" id="PF12704"/>
    </source>
</evidence>
<evidence type="ECO:0000256" key="5">
    <source>
        <dbReference type="ARBA" id="ARBA00023136"/>
    </source>
</evidence>
<dbReference type="PANTHER" id="PTHR30572">
    <property type="entry name" value="MEMBRANE COMPONENT OF TRANSPORTER-RELATED"/>
    <property type="match status" value="1"/>
</dbReference>
<evidence type="ECO:0000256" key="1">
    <source>
        <dbReference type="ARBA" id="ARBA00004651"/>
    </source>
</evidence>
<accession>A0A9D1E1S0</accession>
<dbReference type="Proteomes" id="UP000886744">
    <property type="component" value="Unassembled WGS sequence"/>
</dbReference>
<feature type="domain" description="ABC3 transporter permease C-terminal" evidence="7">
    <location>
        <begin position="665"/>
        <end position="781"/>
    </location>
</feature>
<dbReference type="Pfam" id="PF02687">
    <property type="entry name" value="FtsX"/>
    <property type="match status" value="2"/>
</dbReference>
<dbReference type="InterPro" id="IPR025857">
    <property type="entry name" value="MacB_PCD"/>
</dbReference>
<evidence type="ECO:0000256" key="3">
    <source>
        <dbReference type="ARBA" id="ARBA00022692"/>
    </source>
</evidence>
<evidence type="ECO:0000259" key="7">
    <source>
        <dbReference type="Pfam" id="PF02687"/>
    </source>
</evidence>
<gene>
    <name evidence="9" type="ORF">IAC94_06005</name>
</gene>
<evidence type="ECO:0000256" key="6">
    <source>
        <dbReference type="SAM" id="Phobius"/>
    </source>
</evidence>
<feature type="transmembrane region" description="Helical" evidence="6">
    <location>
        <begin position="12"/>
        <end position="36"/>
    </location>
</feature>
<organism evidence="9 10">
    <name type="scientific">Candidatus Coprenecus avistercoris</name>
    <dbReference type="NCBI Taxonomy" id="2840730"/>
    <lineage>
        <taxon>Bacteria</taxon>
        <taxon>Pseudomonadati</taxon>
        <taxon>Bacteroidota</taxon>
        <taxon>Bacteroidia</taxon>
        <taxon>Bacteroidales</taxon>
        <taxon>Rikenellaceae</taxon>
        <taxon>Rikenellaceae incertae sedis</taxon>
        <taxon>Candidatus Coprenecus</taxon>
    </lineage>
</organism>
<feature type="domain" description="ABC3 transporter permease C-terminal" evidence="7">
    <location>
        <begin position="289"/>
        <end position="404"/>
    </location>
</feature>
<feature type="transmembrane region" description="Helical" evidence="6">
    <location>
        <begin position="284"/>
        <end position="307"/>
    </location>
</feature>
<dbReference type="GO" id="GO:0005886">
    <property type="term" value="C:plasma membrane"/>
    <property type="evidence" value="ECO:0007669"/>
    <property type="project" value="UniProtKB-SubCell"/>
</dbReference>
<dbReference type="Pfam" id="PF12704">
    <property type="entry name" value="MacB_PCD"/>
    <property type="match status" value="1"/>
</dbReference>
<keyword evidence="4 6" id="KW-1133">Transmembrane helix</keyword>
<evidence type="ECO:0000256" key="4">
    <source>
        <dbReference type="ARBA" id="ARBA00022989"/>
    </source>
</evidence>